<dbReference type="Proteomes" id="UP000193570">
    <property type="component" value="Unassembled WGS sequence"/>
</dbReference>
<organism evidence="1 2">
    <name type="scientific">Roseivivax jejudonensis</name>
    <dbReference type="NCBI Taxonomy" id="1529041"/>
    <lineage>
        <taxon>Bacteria</taxon>
        <taxon>Pseudomonadati</taxon>
        <taxon>Pseudomonadota</taxon>
        <taxon>Alphaproteobacteria</taxon>
        <taxon>Rhodobacterales</taxon>
        <taxon>Roseobacteraceae</taxon>
        <taxon>Roseivivax</taxon>
    </lineage>
</organism>
<evidence type="ECO:0000313" key="2">
    <source>
        <dbReference type="Proteomes" id="UP000193570"/>
    </source>
</evidence>
<dbReference type="EMBL" id="FWFK01000005">
    <property type="protein sequence ID" value="SLN61212.1"/>
    <property type="molecule type" value="Genomic_DNA"/>
</dbReference>
<accession>A0A1X6ZTN8</accession>
<sequence>MDWTLTMILLGFAALLGGRLCVGLWFEGSALNGIFERIEDWACESDADDSGDGGD</sequence>
<gene>
    <name evidence="1" type="ORF">ROJ8625_03114</name>
</gene>
<proteinExistence type="predicted"/>
<dbReference type="AlphaFoldDB" id="A0A1X6ZTN8"/>
<protein>
    <submittedName>
        <fullName evidence="1">Uncharacterized protein</fullName>
    </submittedName>
</protein>
<keyword evidence="2" id="KW-1185">Reference proteome</keyword>
<evidence type="ECO:0000313" key="1">
    <source>
        <dbReference type="EMBL" id="SLN61212.1"/>
    </source>
</evidence>
<reference evidence="1 2" key="1">
    <citation type="submission" date="2017-03" db="EMBL/GenBank/DDBJ databases">
        <authorList>
            <person name="Afonso C.L."/>
            <person name="Miller P.J."/>
            <person name="Scott M.A."/>
            <person name="Spackman E."/>
            <person name="Goraichik I."/>
            <person name="Dimitrov K.M."/>
            <person name="Suarez D.L."/>
            <person name="Swayne D.E."/>
        </authorList>
    </citation>
    <scope>NUCLEOTIDE SEQUENCE [LARGE SCALE GENOMIC DNA]</scope>
    <source>
        <strain evidence="1 2">CECT 8625</strain>
    </source>
</reference>
<name>A0A1X6ZTN8_9RHOB</name>
<dbReference type="RefSeq" id="WP_159456780.1">
    <property type="nucleotide sequence ID" value="NZ_FWFK01000005.1"/>
</dbReference>